<protein>
    <submittedName>
        <fullName evidence="1">Uncharacterized protein</fullName>
    </submittedName>
</protein>
<dbReference type="Proteomes" id="UP000256629">
    <property type="component" value="Unassembled WGS sequence"/>
</dbReference>
<sequence length="81" mass="9221">MPTIITLVDDSVDISIFYTYSEEEEKGSEKSKDAEKLLFESPCPETVFSSFKPDSELEYIFNAYSKPHLNIISPPPEETIL</sequence>
<comment type="caution">
    <text evidence="1">The sequence shown here is derived from an EMBL/GenBank/DDBJ whole genome shotgun (WGS) entry which is preliminary data.</text>
</comment>
<keyword evidence="2" id="KW-1185">Reference proteome</keyword>
<name>A0A3D9HGZ4_9FLAO</name>
<gene>
    <name evidence="1" type="ORF">DFQ02_10388</name>
</gene>
<dbReference type="RefSeq" id="WP_245940214.1">
    <property type="nucleotide sequence ID" value="NZ_QRDX01000003.1"/>
</dbReference>
<dbReference type="AlphaFoldDB" id="A0A3D9HGZ4"/>
<reference evidence="1 2" key="1">
    <citation type="submission" date="2018-07" db="EMBL/GenBank/DDBJ databases">
        <title>Genomic Encyclopedia of Type Strains, Phase III (KMG-III): the genomes of soil and plant-associated and newly described type strains.</title>
        <authorList>
            <person name="Whitman W."/>
        </authorList>
    </citation>
    <scope>NUCLEOTIDE SEQUENCE [LARGE SCALE GENOMIC DNA]</scope>
    <source>
        <strain evidence="1 2">CECT 8487</strain>
    </source>
</reference>
<dbReference type="EMBL" id="QRDX01000003">
    <property type="protein sequence ID" value="RED48758.1"/>
    <property type="molecule type" value="Genomic_DNA"/>
</dbReference>
<accession>A0A3D9HGZ4</accession>
<evidence type="ECO:0000313" key="1">
    <source>
        <dbReference type="EMBL" id="RED48758.1"/>
    </source>
</evidence>
<evidence type="ECO:0000313" key="2">
    <source>
        <dbReference type="Proteomes" id="UP000256629"/>
    </source>
</evidence>
<organism evidence="1 2">
    <name type="scientific">Seonamhaeicola aphaedonensis</name>
    <dbReference type="NCBI Taxonomy" id="1461338"/>
    <lineage>
        <taxon>Bacteria</taxon>
        <taxon>Pseudomonadati</taxon>
        <taxon>Bacteroidota</taxon>
        <taxon>Flavobacteriia</taxon>
        <taxon>Flavobacteriales</taxon>
        <taxon>Flavobacteriaceae</taxon>
    </lineage>
</organism>
<proteinExistence type="predicted"/>